<dbReference type="Proteomes" id="UP000625711">
    <property type="component" value="Unassembled WGS sequence"/>
</dbReference>
<dbReference type="EMBL" id="JAACXV010000133">
    <property type="protein sequence ID" value="KAF7283133.1"/>
    <property type="molecule type" value="Genomic_DNA"/>
</dbReference>
<evidence type="ECO:0000256" key="1">
    <source>
        <dbReference type="SAM" id="MobiDB-lite"/>
    </source>
</evidence>
<evidence type="ECO:0000256" key="2">
    <source>
        <dbReference type="SAM" id="Phobius"/>
    </source>
</evidence>
<evidence type="ECO:0000313" key="3">
    <source>
        <dbReference type="EMBL" id="KAF7283133.1"/>
    </source>
</evidence>
<keyword evidence="2" id="KW-1133">Transmembrane helix</keyword>
<protein>
    <submittedName>
        <fullName evidence="3">Uncharacterized protein</fullName>
    </submittedName>
</protein>
<proteinExistence type="predicted"/>
<evidence type="ECO:0000313" key="4">
    <source>
        <dbReference type="Proteomes" id="UP000625711"/>
    </source>
</evidence>
<feature type="transmembrane region" description="Helical" evidence="2">
    <location>
        <begin position="138"/>
        <end position="157"/>
    </location>
</feature>
<dbReference type="OrthoDB" id="6769893at2759"/>
<keyword evidence="2" id="KW-0812">Transmembrane</keyword>
<accession>A0A834ISQ2</accession>
<comment type="caution">
    <text evidence="3">The sequence shown here is derived from an EMBL/GenBank/DDBJ whole genome shotgun (WGS) entry which is preliminary data.</text>
</comment>
<reference evidence="3" key="1">
    <citation type="submission" date="2020-08" db="EMBL/GenBank/DDBJ databases">
        <title>Genome sequencing and assembly of the red palm weevil Rhynchophorus ferrugineus.</title>
        <authorList>
            <person name="Dias G.B."/>
            <person name="Bergman C.M."/>
            <person name="Manee M."/>
        </authorList>
    </citation>
    <scope>NUCLEOTIDE SEQUENCE</scope>
    <source>
        <strain evidence="3">AA-2017</strain>
        <tissue evidence="3">Whole larva</tissue>
    </source>
</reference>
<name>A0A834ISQ2_RHYFE</name>
<organism evidence="3 4">
    <name type="scientific">Rhynchophorus ferrugineus</name>
    <name type="common">Red palm weevil</name>
    <name type="synonym">Curculio ferrugineus</name>
    <dbReference type="NCBI Taxonomy" id="354439"/>
    <lineage>
        <taxon>Eukaryota</taxon>
        <taxon>Metazoa</taxon>
        <taxon>Ecdysozoa</taxon>
        <taxon>Arthropoda</taxon>
        <taxon>Hexapoda</taxon>
        <taxon>Insecta</taxon>
        <taxon>Pterygota</taxon>
        <taxon>Neoptera</taxon>
        <taxon>Endopterygota</taxon>
        <taxon>Coleoptera</taxon>
        <taxon>Polyphaga</taxon>
        <taxon>Cucujiformia</taxon>
        <taxon>Curculionidae</taxon>
        <taxon>Dryophthorinae</taxon>
        <taxon>Rhynchophorus</taxon>
    </lineage>
</organism>
<keyword evidence="2" id="KW-0472">Membrane</keyword>
<feature type="compositionally biased region" description="Basic residues" evidence="1">
    <location>
        <begin position="306"/>
        <end position="316"/>
    </location>
</feature>
<gene>
    <name evidence="3" type="ORF">GWI33_001266</name>
</gene>
<keyword evidence="4" id="KW-1185">Reference proteome</keyword>
<feature type="region of interest" description="Disordered" evidence="1">
    <location>
        <begin position="297"/>
        <end position="316"/>
    </location>
</feature>
<dbReference type="AlphaFoldDB" id="A0A834ISQ2"/>
<feature type="transmembrane region" description="Helical" evidence="2">
    <location>
        <begin position="12"/>
        <end position="30"/>
    </location>
</feature>
<sequence length="316" mass="35932">MPALFNDHSRVVPLVCAVGVVVIGLIYSRIDNGTVADKESNDTVQERLETVDSVRENKSMELVHEKRAVARLMARPPPQPVCLPRNKIEEMDRIFEELINVRLSCKPEDILNPAKHKIPKYYYENSLRNNSTNDTQNTIVNCIIAALLLTSLGAALLEFYRAKISPAPTDNERKGLKPPLNRKCSLADLTVLKHHRKELVRRESILEHHSEDRDGQHQMAKLQGIRPVPLHRRCSFPVNFPTNDGVITGNGLRRNSRKLSMANDLNRRLSIVNDGGRKLSMVTDVLTEDIWRRGSLISGEDSSPERRHHSRLVHRH</sequence>